<accession>A0A843VLF7</accession>
<feature type="non-terminal residue" evidence="2">
    <location>
        <position position="1"/>
    </location>
</feature>
<gene>
    <name evidence="2" type="ORF">Taro_026715</name>
</gene>
<dbReference type="EMBL" id="NMUH01001627">
    <property type="protein sequence ID" value="MQL94064.1"/>
    <property type="molecule type" value="Genomic_DNA"/>
</dbReference>
<evidence type="ECO:0000313" key="2">
    <source>
        <dbReference type="EMBL" id="MQL94064.1"/>
    </source>
</evidence>
<organism evidence="2 3">
    <name type="scientific">Colocasia esculenta</name>
    <name type="common">Wild taro</name>
    <name type="synonym">Arum esculentum</name>
    <dbReference type="NCBI Taxonomy" id="4460"/>
    <lineage>
        <taxon>Eukaryota</taxon>
        <taxon>Viridiplantae</taxon>
        <taxon>Streptophyta</taxon>
        <taxon>Embryophyta</taxon>
        <taxon>Tracheophyta</taxon>
        <taxon>Spermatophyta</taxon>
        <taxon>Magnoliopsida</taxon>
        <taxon>Liliopsida</taxon>
        <taxon>Araceae</taxon>
        <taxon>Aroideae</taxon>
        <taxon>Colocasieae</taxon>
        <taxon>Colocasia</taxon>
    </lineage>
</organism>
<protein>
    <submittedName>
        <fullName evidence="2">Uncharacterized protein</fullName>
    </submittedName>
</protein>
<proteinExistence type="predicted"/>
<comment type="caution">
    <text evidence="2">The sequence shown here is derived from an EMBL/GenBank/DDBJ whole genome shotgun (WGS) entry which is preliminary data.</text>
</comment>
<reference evidence="2" key="1">
    <citation type="submission" date="2017-07" db="EMBL/GenBank/DDBJ databases">
        <title>Taro Niue Genome Assembly and Annotation.</title>
        <authorList>
            <person name="Atibalentja N."/>
            <person name="Keating K."/>
            <person name="Fields C.J."/>
        </authorList>
    </citation>
    <scope>NUCLEOTIDE SEQUENCE</scope>
    <source>
        <strain evidence="2">Niue_2</strain>
        <tissue evidence="2">Leaf</tissue>
    </source>
</reference>
<sequence length="79" mass="8313">MSVAARLGGSPVCFVQESFPTEPVTREAHPYPLSGEGEQEISHPSSSSEPHRIRGSAPPAVLVNGIPCEASARSREAES</sequence>
<feature type="region of interest" description="Disordered" evidence="1">
    <location>
        <begin position="19"/>
        <end position="79"/>
    </location>
</feature>
<evidence type="ECO:0000256" key="1">
    <source>
        <dbReference type="SAM" id="MobiDB-lite"/>
    </source>
</evidence>
<evidence type="ECO:0000313" key="3">
    <source>
        <dbReference type="Proteomes" id="UP000652761"/>
    </source>
</evidence>
<dbReference type="AlphaFoldDB" id="A0A843VLF7"/>
<name>A0A843VLF7_COLES</name>
<dbReference type="Proteomes" id="UP000652761">
    <property type="component" value="Unassembled WGS sequence"/>
</dbReference>
<keyword evidence="3" id="KW-1185">Reference proteome</keyword>